<feature type="region of interest" description="Disordered" evidence="1">
    <location>
        <begin position="1"/>
        <end position="30"/>
    </location>
</feature>
<name>A0A2N6SXT9_9CORY</name>
<evidence type="ECO:0000313" key="2">
    <source>
        <dbReference type="EMBL" id="PMC61885.1"/>
    </source>
</evidence>
<protein>
    <submittedName>
        <fullName evidence="2">Uncharacterized protein</fullName>
    </submittedName>
</protein>
<organism evidence="2 3">
    <name type="scientific">Corynebacterium xerosis</name>
    <dbReference type="NCBI Taxonomy" id="1725"/>
    <lineage>
        <taxon>Bacteria</taxon>
        <taxon>Bacillati</taxon>
        <taxon>Actinomycetota</taxon>
        <taxon>Actinomycetes</taxon>
        <taxon>Mycobacteriales</taxon>
        <taxon>Corynebacteriaceae</taxon>
        <taxon>Corynebacterium</taxon>
    </lineage>
</organism>
<proteinExistence type="predicted"/>
<dbReference type="AlphaFoldDB" id="A0A2N6SXT9"/>
<accession>A0A2N6SXT9</accession>
<dbReference type="Proteomes" id="UP000235363">
    <property type="component" value="Unassembled WGS sequence"/>
</dbReference>
<evidence type="ECO:0000256" key="1">
    <source>
        <dbReference type="SAM" id="MobiDB-lite"/>
    </source>
</evidence>
<gene>
    <name evidence="2" type="ORF">CJ204_08650</name>
</gene>
<reference evidence="2 3" key="1">
    <citation type="submission" date="2017-09" db="EMBL/GenBank/DDBJ databases">
        <title>Bacterial strain isolated from the female urinary microbiota.</title>
        <authorList>
            <person name="Thomas-White K."/>
            <person name="Kumar N."/>
            <person name="Forster S."/>
            <person name="Putonti C."/>
            <person name="Lawley T."/>
            <person name="Wolfe A.J."/>
        </authorList>
    </citation>
    <scope>NUCLEOTIDE SEQUENCE [LARGE SCALE GENOMIC DNA]</scope>
    <source>
        <strain evidence="2 3">UMB0908</strain>
    </source>
</reference>
<sequence length="62" mass="6421">MAERPVIVDVDEPRQDQGTGPGHIIGRVPGRMTGRTARHLLGGGAPGAAGRTSVMTPPRHAT</sequence>
<evidence type="ECO:0000313" key="3">
    <source>
        <dbReference type="Proteomes" id="UP000235363"/>
    </source>
</evidence>
<comment type="caution">
    <text evidence="2">The sequence shown here is derived from an EMBL/GenBank/DDBJ whole genome shotgun (WGS) entry which is preliminary data.</text>
</comment>
<feature type="region of interest" description="Disordered" evidence="1">
    <location>
        <begin position="42"/>
        <end position="62"/>
    </location>
</feature>
<dbReference type="EMBL" id="PNHF01000019">
    <property type="protein sequence ID" value="PMC61885.1"/>
    <property type="molecule type" value="Genomic_DNA"/>
</dbReference>